<dbReference type="Proteomes" id="UP001162156">
    <property type="component" value="Unassembled WGS sequence"/>
</dbReference>
<organism evidence="2 3">
    <name type="scientific">Rhamnusium bicolor</name>
    <dbReference type="NCBI Taxonomy" id="1586634"/>
    <lineage>
        <taxon>Eukaryota</taxon>
        <taxon>Metazoa</taxon>
        <taxon>Ecdysozoa</taxon>
        <taxon>Arthropoda</taxon>
        <taxon>Hexapoda</taxon>
        <taxon>Insecta</taxon>
        <taxon>Pterygota</taxon>
        <taxon>Neoptera</taxon>
        <taxon>Endopterygota</taxon>
        <taxon>Coleoptera</taxon>
        <taxon>Polyphaga</taxon>
        <taxon>Cucujiformia</taxon>
        <taxon>Chrysomeloidea</taxon>
        <taxon>Cerambycidae</taxon>
        <taxon>Lepturinae</taxon>
        <taxon>Rhagiini</taxon>
        <taxon>Rhamnusium</taxon>
    </lineage>
</organism>
<feature type="region of interest" description="Disordered" evidence="1">
    <location>
        <begin position="1"/>
        <end position="62"/>
    </location>
</feature>
<evidence type="ECO:0000313" key="2">
    <source>
        <dbReference type="EMBL" id="KAJ8969133.1"/>
    </source>
</evidence>
<proteinExistence type="predicted"/>
<dbReference type="AlphaFoldDB" id="A0AAV8ZSX1"/>
<comment type="caution">
    <text evidence="2">The sequence shown here is derived from an EMBL/GenBank/DDBJ whole genome shotgun (WGS) entry which is preliminary data.</text>
</comment>
<sequence length="79" mass="9367">MQSPPFFSEVPKYTQQKKENPRYTTRYATSTDEPMSLQPSMSSGHQVSPVQPETPRKQRLRRQLFKSLERNIKKKNKKK</sequence>
<feature type="compositionally biased region" description="Polar residues" evidence="1">
    <location>
        <begin position="22"/>
        <end position="51"/>
    </location>
</feature>
<dbReference type="EMBL" id="JANEYF010000587">
    <property type="protein sequence ID" value="KAJ8969133.1"/>
    <property type="molecule type" value="Genomic_DNA"/>
</dbReference>
<evidence type="ECO:0000313" key="3">
    <source>
        <dbReference type="Proteomes" id="UP001162156"/>
    </source>
</evidence>
<name>A0AAV8ZSX1_9CUCU</name>
<keyword evidence="3" id="KW-1185">Reference proteome</keyword>
<evidence type="ECO:0000256" key="1">
    <source>
        <dbReference type="SAM" id="MobiDB-lite"/>
    </source>
</evidence>
<gene>
    <name evidence="2" type="ORF">NQ314_001911</name>
</gene>
<accession>A0AAV8ZSX1</accession>
<reference evidence="2" key="1">
    <citation type="journal article" date="2023" name="Insect Mol. Biol.">
        <title>Genome sequencing provides insights into the evolution of gene families encoding plant cell wall-degrading enzymes in longhorned beetles.</title>
        <authorList>
            <person name="Shin N.R."/>
            <person name="Okamura Y."/>
            <person name="Kirsch R."/>
            <person name="Pauchet Y."/>
        </authorList>
    </citation>
    <scope>NUCLEOTIDE SEQUENCE</scope>
    <source>
        <strain evidence="2">RBIC_L_NR</strain>
    </source>
</reference>
<protein>
    <submittedName>
        <fullName evidence="2">Uncharacterized protein</fullName>
    </submittedName>
</protein>